<evidence type="ECO:0000313" key="5">
    <source>
        <dbReference type="Proteomes" id="UP000314960"/>
    </source>
</evidence>
<feature type="transmembrane region" description="Helical" evidence="2">
    <location>
        <begin position="83"/>
        <end position="102"/>
    </location>
</feature>
<dbReference type="GO" id="GO:0009401">
    <property type="term" value="P:phosphoenolpyruvate-dependent sugar phosphotransferase system"/>
    <property type="evidence" value="ECO:0007669"/>
    <property type="project" value="InterPro"/>
</dbReference>
<dbReference type="AlphaFoldDB" id="A0A3Q8CZL6"/>
<geneLocation type="plasmid" evidence="5">
    <name>pl11822-2</name>
</geneLocation>
<accession>A0A3Q8CZL6</accession>
<dbReference type="GO" id="GO:0016740">
    <property type="term" value="F:transferase activity"/>
    <property type="evidence" value="ECO:0007669"/>
    <property type="project" value="UniProtKB-KW"/>
</dbReference>
<dbReference type="PROSITE" id="PS51096">
    <property type="entry name" value="PTS_EIIA_TYPE_4"/>
    <property type="match status" value="1"/>
</dbReference>
<gene>
    <name evidence="4" type="ORF">BSQ49_12350</name>
</gene>
<reference evidence="4 5" key="1">
    <citation type="submission" date="2016-11" db="EMBL/GenBank/DDBJ databases">
        <title>Interaction between Lactobacillus species and yeast in water kefir.</title>
        <authorList>
            <person name="Behr J."/>
            <person name="Xu D."/>
            <person name="Vogel R.F."/>
        </authorList>
    </citation>
    <scope>NUCLEOTIDE SEQUENCE [LARGE SCALE GENOMIC DNA]</scope>
    <source>
        <strain evidence="4 5">TMW 1.1822</strain>
        <plasmid evidence="5">pl11822-2</plasmid>
    </source>
</reference>
<name>A0A3Q8CZL6_9LACO</name>
<proteinExistence type="predicted"/>
<keyword evidence="2" id="KW-1133">Transmembrane helix</keyword>
<dbReference type="InterPro" id="IPR051471">
    <property type="entry name" value="Bacterial_PTS_sugar_comp"/>
</dbReference>
<dbReference type="InterPro" id="IPR036662">
    <property type="entry name" value="PTS_EIIA_man-typ_sf"/>
</dbReference>
<dbReference type="InterPro" id="IPR004701">
    <property type="entry name" value="PTS_EIIA_man-typ"/>
</dbReference>
<keyword evidence="2" id="KW-0812">Transmembrane</keyword>
<keyword evidence="1" id="KW-0808">Transferase</keyword>
<dbReference type="PANTHER" id="PTHR33799">
    <property type="entry name" value="PTS PERMEASE-RELATED-RELATED"/>
    <property type="match status" value="1"/>
</dbReference>
<keyword evidence="2" id="KW-0472">Membrane</keyword>
<keyword evidence="4" id="KW-0614">Plasmid</keyword>
<dbReference type="PANTHER" id="PTHR33799:SF1">
    <property type="entry name" value="PTS SYSTEM MANNOSE-SPECIFIC EIIAB COMPONENT-RELATED"/>
    <property type="match status" value="1"/>
</dbReference>
<dbReference type="Gene3D" id="3.40.50.510">
    <property type="entry name" value="Phosphotransferase system, mannose-type IIA component"/>
    <property type="match status" value="1"/>
</dbReference>
<dbReference type="KEGG" id="lhw:BSQ49_12350"/>
<protein>
    <recommendedName>
        <fullName evidence="3">PTS EIIA type-4 domain-containing protein</fullName>
    </recommendedName>
</protein>
<evidence type="ECO:0000259" key="3">
    <source>
        <dbReference type="PROSITE" id="PS51096"/>
    </source>
</evidence>
<dbReference type="SUPFAM" id="SSF53062">
    <property type="entry name" value="PTS system fructose IIA component-like"/>
    <property type="match status" value="1"/>
</dbReference>
<dbReference type="Pfam" id="PF03610">
    <property type="entry name" value="EIIA-man"/>
    <property type="match status" value="1"/>
</dbReference>
<dbReference type="GO" id="GO:0016020">
    <property type="term" value="C:membrane"/>
    <property type="evidence" value="ECO:0007669"/>
    <property type="project" value="InterPro"/>
</dbReference>
<organism evidence="4 5">
    <name type="scientific">Liquorilactobacillus hordei</name>
    <dbReference type="NCBI Taxonomy" id="468911"/>
    <lineage>
        <taxon>Bacteria</taxon>
        <taxon>Bacillati</taxon>
        <taxon>Bacillota</taxon>
        <taxon>Bacilli</taxon>
        <taxon>Lactobacillales</taxon>
        <taxon>Lactobacillaceae</taxon>
        <taxon>Liquorilactobacillus</taxon>
    </lineage>
</organism>
<dbReference type="Proteomes" id="UP000314960">
    <property type="component" value="Plasmid pL11822-2"/>
</dbReference>
<dbReference type="EMBL" id="CP018178">
    <property type="protein sequence ID" value="AUJ31027.1"/>
    <property type="molecule type" value="Genomic_DNA"/>
</dbReference>
<evidence type="ECO:0000256" key="1">
    <source>
        <dbReference type="ARBA" id="ARBA00022679"/>
    </source>
</evidence>
<evidence type="ECO:0000256" key="2">
    <source>
        <dbReference type="SAM" id="Phobius"/>
    </source>
</evidence>
<feature type="domain" description="PTS EIIA type-4" evidence="3">
    <location>
        <begin position="1"/>
        <end position="124"/>
    </location>
</feature>
<evidence type="ECO:0000313" key="4">
    <source>
        <dbReference type="EMBL" id="AUJ31027.1"/>
    </source>
</evidence>
<sequence length="139" mass="15608">MKILCMSHGKMAEGVVQSAKMIVGDVKYLDYVNAYVDKDVDVDNQIKHYLAENAGQTIIVCTDIFGGSVNNNWLRYMKQEKNIYLVAGLSLPLLIELVLGLGKKSNENINSIIERAIENAKNSVKFCNEIDFEVTKDDF</sequence>